<evidence type="ECO:0000313" key="13">
    <source>
        <dbReference type="Proteomes" id="UP000274922"/>
    </source>
</evidence>
<evidence type="ECO:0000313" key="12">
    <source>
        <dbReference type="EMBL" id="RKP01793.1"/>
    </source>
</evidence>
<keyword evidence="6 9" id="KW-0804">Transcription</keyword>
<dbReference type="Pfam" id="PF08638">
    <property type="entry name" value="Med14"/>
    <property type="match status" value="1"/>
</dbReference>
<evidence type="ECO:0000256" key="8">
    <source>
        <dbReference type="ARBA" id="ARBA00032007"/>
    </source>
</evidence>
<reference evidence="13" key="1">
    <citation type="journal article" date="2018" name="Nat. Microbiol.">
        <title>Leveraging single-cell genomics to expand the fungal tree of life.</title>
        <authorList>
            <person name="Ahrendt S.R."/>
            <person name="Quandt C.A."/>
            <person name="Ciobanu D."/>
            <person name="Clum A."/>
            <person name="Salamov A."/>
            <person name="Andreopoulos B."/>
            <person name="Cheng J.F."/>
            <person name="Woyke T."/>
            <person name="Pelin A."/>
            <person name="Henrissat B."/>
            <person name="Reynolds N.K."/>
            <person name="Benny G.L."/>
            <person name="Smith M.E."/>
            <person name="James T.Y."/>
            <person name="Grigoriev I.V."/>
        </authorList>
    </citation>
    <scope>NUCLEOTIDE SEQUENCE [LARGE SCALE GENOMIC DNA]</scope>
    <source>
        <strain evidence="13">ATCC 52028</strain>
    </source>
</reference>
<dbReference type="Proteomes" id="UP000274922">
    <property type="component" value="Unassembled WGS sequence"/>
</dbReference>
<feature type="compositionally biased region" description="Low complexity" evidence="10">
    <location>
        <begin position="1599"/>
        <end position="1623"/>
    </location>
</feature>
<sequence>MAAAAAVAEARKAWQQQGLPISTETSVPLSDVLHKCVQNAYRRLQDLMEILPNHTIPNISRMRQVLDYVVTQRRYLIRLLILVRWAQKCSEPMQHAMNVHAFLTTKDREYEDAANALVAIHAASRRLPARMFDVVTAIDVLTVRGATRLPMIVRQRATEVQPLLPHERDATLKQLALMMGARCLYSHILPRPMRRAMRFTAGCTVFDLPNEFYLALTTTSHDPAVPWRVVKFRFACIPNLSPAHMARLHQTFERILATGETAAAEKPLATTTATPEGEASAKTPVTETKVTSASTAVMPEEALSVTQKPTENTGAIDAVTDPAAIMAAPQHREEHVLVLMRLYNFIHGFCLRYTLETLAAKVAELSTFRWQGHLQTKYDPQQSLLEVRFWTTSGLIQTTLRESERAIPTTSKGHGSARRTGAAPALREVLGGVFTIKIQPSLHHADHGDLSEFGALETISQNLFGSEKHDDLCVNVYASRLKGMDRAPVDATVAAAAELLVDGVDPTCLKAQQWTVDLAQADMEAVLLQVVALKSMACLRYLEEALVACRTQTPSAATKPSRTAADDHHLAIGKHWMTDNTLCIELLPDRDLLSIMIDAHSGKLQVLERSKQPLYQFFETMLNTTLDLPAALRWLQQGRLVQSWGHFAQVLGSSVTQHLDVAGLDGILDRLHEPAGGAAGDRTGARRAGMDAVAPSPSPWTDADRSMTFQLFIQVEADEWYLHVAAAPTSGTFDVSILRLAPPRDNGEPRRDAADILALDPAIVGLDHWRDTSIAAMQALQTRVLAFTRQTRLLQQLEAKGLQYLLSWRTNGETYGLTCPLHPADPTVAVAAPDAVAERDAAYRAAHQQARLALTLQTGAVVVPAAPFMPFSPLAFFVHGNLALGEMIGSEAQLPLASLPPIDADPRMALSQWLQTQSPLSATKASMDTDAKTEINAKPSEDTGGAASRLEEEDQIYLQGDACLHIACPSLDRLILAWRRVAWVLQLAMDYHAQQPLFDRAGVSLVAFSVSRLQLRLDDGSLLEFNVHSGTPLLTAPPAAAASAAAAAPTSPSAPEPKGALAASLKPMVTTMAHPAFRDALVKALTLPPAQPPASPAAEPPAVAEEATTPLLASLRSVRRLRQLYDWVMTHGPRELVAFPSSPSSDGSPSAGAAAWTVALPALSLLDVQFGPVAHLLIRLLPNGDVLIMDLNNHPLSSLSWNVVSQSTAPASLLHTLCLEPLFAVATNASAGTDDAMPSLVGPRHMMQLPGSLLVTYAVSPAALACLGRLLGYAAVLRLVAADLAADATLVDTTSAFDVAQTVLTVASPFVQFRIGVVDGRLVCRLAPAPGFAASSPTASLTAKKANEADYCAKLAALLTAVIQDRRATMSLRAVLRLVARVVVVSRVLLRDLLEISHFVTSPSAPAQQMDTRLDWVWWPTPSTPDFIAATRPPVAVQLDAARHRLLLLFRIYQTKTAHEVVIPTVFNWSTQVVQPWTASTDGAGSAQPDDVAAAASATDLTLLAADAPDFKRRLEQLGRPAQAPLVEQVMNRASTSASGAENSTGKLALVANFFAHQQLGPTGIVRRSAAAGAAAAAATASPTGSATGTPGGPGGGSAATPAVSGASTSAATPAAATATTAAAASLNGTRALPAASHTAS</sequence>
<name>A0A4P9X8Z2_9FUNG</name>
<evidence type="ECO:0000256" key="3">
    <source>
        <dbReference type="ARBA" id="ARBA00019619"/>
    </source>
</evidence>
<keyword evidence="13" id="KW-1185">Reference proteome</keyword>
<evidence type="ECO:0000256" key="10">
    <source>
        <dbReference type="SAM" id="MobiDB-lite"/>
    </source>
</evidence>
<feature type="domain" description="Mediator complex subunit MED14 N-terminal" evidence="11">
    <location>
        <begin position="27"/>
        <end position="219"/>
    </location>
</feature>
<evidence type="ECO:0000259" key="11">
    <source>
        <dbReference type="Pfam" id="PF08638"/>
    </source>
</evidence>
<dbReference type="PANTHER" id="PTHR12809:SF2">
    <property type="entry name" value="MEDIATOR OF RNA POLYMERASE II TRANSCRIPTION SUBUNIT 14"/>
    <property type="match status" value="1"/>
</dbReference>
<dbReference type="GO" id="GO:0070847">
    <property type="term" value="C:core mediator complex"/>
    <property type="evidence" value="ECO:0007669"/>
    <property type="project" value="TreeGrafter"/>
</dbReference>
<evidence type="ECO:0000256" key="9">
    <source>
        <dbReference type="RuleBase" id="RU365082"/>
    </source>
</evidence>
<feature type="compositionally biased region" description="Polar residues" evidence="10">
    <location>
        <begin position="283"/>
        <end position="293"/>
    </location>
</feature>
<proteinExistence type="inferred from homology"/>
<evidence type="ECO:0000256" key="6">
    <source>
        <dbReference type="ARBA" id="ARBA00023163"/>
    </source>
</evidence>
<dbReference type="OrthoDB" id="205099at2759"/>
<gene>
    <name evidence="12" type="ORF">CXG81DRAFT_25565</name>
</gene>
<keyword evidence="7 9" id="KW-0539">Nucleus</keyword>
<evidence type="ECO:0000256" key="4">
    <source>
        <dbReference type="ARBA" id="ARBA00023015"/>
    </source>
</evidence>
<dbReference type="PANTHER" id="PTHR12809">
    <property type="entry name" value="MEDIATOR COMPLEX SUBUNIT"/>
    <property type="match status" value="1"/>
</dbReference>
<evidence type="ECO:0000256" key="2">
    <source>
        <dbReference type="ARBA" id="ARBA00007813"/>
    </source>
</evidence>
<comment type="subcellular location">
    <subcellularLocation>
        <location evidence="1 9">Nucleus</location>
    </subcellularLocation>
</comment>
<comment type="similarity">
    <text evidence="2 9">Belongs to the Mediator complex subunit 14 family.</text>
</comment>
<keyword evidence="4 9" id="KW-0805">Transcription regulation</keyword>
<dbReference type="GO" id="GO:0006357">
    <property type="term" value="P:regulation of transcription by RNA polymerase II"/>
    <property type="evidence" value="ECO:0007669"/>
    <property type="project" value="InterPro"/>
</dbReference>
<protein>
    <recommendedName>
        <fullName evidence="3 9">Mediator of RNA polymerase II transcription subunit 14</fullName>
    </recommendedName>
    <alternativeName>
        <fullName evidence="8 9">Mediator complex subunit 14</fullName>
    </alternativeName>
</protein>
<feature type="compositionally biased region" description="Low complexity" evidence="10">
    <location>
        <begin position="1579"/>
        <end position="1589"/>
    </location>
</feature>
<dbReference type="InterPro" id="IPR055122">
    <property type="entry name" value="Med14_N"/>
</dbReference>
<feature type="region of interest" description="Disordered" evidence="10">
    <location>
        <begin position="675"/>
        <end position="701"/>
    </location>
</feature>
<evidence type="ECO:0000256" key="7">
    <source>
        <dbReference type="ARBA" id="ARBA00023242"/>
    </source>
</evidence>
<feature type="region of interest" description="Disordered" evidence="10">
    <location>
        <begin position="1579"/>
        <end position="1623"/>
    </location>
</feature>
<evidence type="ECO:0000256" key="5">
    <source>
        <dbReference type="ARBA" id="ARBA00023159"/>
    </source>
</evidence>
<dbReference type="InterPro" id="IPR013947">
    <property type="entry name" value="Mediator_Med14"/>
</dbReference>
<dbReference type="EMBL" id="ML014161">
    <property type="protein sequence ID" value="RKP01793.1"/>
    <property type="molecule type" value="Genomic_DNA"/>
</dbReference>
<feature type="region of interest" description="Disordered" evidence="10">
    <location>
        <begin position="263"/>
        <end position="293"/>
    </location>
</feature>
<comment type="subunit">
    <text evidence="9">Component of the Mediator complex.</text>
</comment>
<keyword evidence="5 9" id="KW-0010">Activator</keyword>
<organism evidence="12 13">
    <name type="scientific">Caulochytrium protostelioides</name>
    <dbReference type="NCBI Taxonomy" id="1555241"/>
    <lineage>
        <taxon>Eukaryota</taxon>
        <taxon>Fungi</taxon>
        <taxon>Fungi incertae sedis</taxon>
        <taxon>Chytridiomycota</taxon>
        <taxon>Chytridiomycota incertae sedis</taxon>
        <taxon>Chytridiomycetes</taxon>
        <taxon>Caulochytriales</taxon>
        <taxon>Caulochytriaceae</taxon>
        <taxon>Caulochytrium</taxon>
    </lineage>
</organism>
<dbReference type="STRING" id="1555241.A0A4P9X8Z2"/>
<dbReference type="GO" id="GO:0003712">
    <property type="term" value="F:transcription coregulator activity"/>
    <property type="evidence" value="ECO:0007669"/>
    <property type="project" value="UniProtKB-UniRule"/>
</dbReference>
<evidence type="ECO:0000256" key="1">
    <source>
        <dbReference type="ARBA" id="ARBA00004123"/>
    </source>
</evidence>
<accession>A0A4P9X8Z2</accession>
<dbReference type="GO" id="GO:0016592">
    <property type="term" value="C:mediator complex"/>
    <property type="evidence" value="ECO:0007669"/>
    <property type="project" value="UniProtKB-UniRule"/>
</dbReference>
<comment type="function">
    <text evidence="9">Component of the Mediator complex, a coactivator involved in the regulated transcription of nearly all RNA polymerase II-dependent genes. Mediator functions as a bridge to convey information from gene-specific regulatory proteins to the basal RNA polymerase II transcription machinery. Mediator is recruited to promoters by direct interactions with regulatory proteins and serves as a scaffold for the assembly of a functional preinitiation complex with RNA polymerase II and the general transcription factors.</text>
</comment>